<sequence>MSTAPDLDLLPTDIEDDLRTTVRDLLADRCPVGAVTAMYDGDRSVVAPLWKAFAVELGLSGLLVPEALGGAGASAIEAAAVLEELGRTCAPVPFLTSSVIATTTLLGSDHDAARAALGDLASGERTAALVVPLSTGPDGDLPCVTATDDGRLTGTARSVGGALEADLLVVPAATQDGLGLYLVEQNAAWVEPVTSLDMARQVADVSLDGAAGQLINGDAEAVVRAALLTGAGLLASEQVGVARWCLEETVAYLKVRRQFGRVVGGFQAIKHRLADLYAEVECASATARYAAAALAAREDVPIATRVAAAYCSDVAVHAAEEAVQLHGGIGMTWEHPTHLYLKKAKADQIALGTPGAHRAALASLVDLTVDAADVRVV</sequence>
<dbReference type="InterPro" id="IPR009075">
    <property type="entry name" value="AcylCo_DH/oxidase_C"/>
</dbReference>
<keyword evidence="5" id="KW-0560">Oxidoreductase</keyword>
<dbReference type="PANTHER" id="PTHR43884:SF20">
    <property type="entry name" value="ACYL-COA DEHYDROGENASE FADE28"/>
    <property type="match status" value="1"/>
</dbReference>
<keyword evidence="9" id="KW-1185">Reference proteome</keyword>
<evidence type="ECO:0000256" key="5">
    <source>
        <dbReference type="ARBA" id="ARBA00023002"/>
    </source>
</evidence>
<dbReference type="Gene3D" id="1.20.140.10">
    <property type="entry name" value="Butyryl-CoA Dehydrogenase, subunit A, domain 3"/>
    <property type="match status" value="1"/>
</dbReference>
<dbReference type="InterPro" id="IPR046373">
    <property type="entry name" value="Acyl-CoA_Oxase/DH_mid-dom_sf"/>
</dbReference>
<dbReference type="InterPro" id="IPR037069">
    <property type="entry name" value="AcylCoA_DH/ox_N_sf"/>
</dbReference>
<proteinExistence type="inferred from homology"/>
<dbReference type="InterPro" id="IPR036250">
    <property type="entry name" value="AcylCo_DH-like_C"/>
</dbReference>
<evidence type="ECO:0000313" key="9">
    <source>
        <dbReference type="Proteomes" id="UP001500571"/>
    </source>
</evidence>
<gene>
    <name evidence="8" type="ORF">GCM10009798_05070</name>
</gene>
<dbReference type="Proteomes" id="UP001500571">
    <property type="component" value="Unassembled WGS sequence"/>
</dbReference>
<accession>A0ABP5BQ34</accession>
<dbReference type="Gene3D" id="1.10.540.10">
    <property type="entry name" value="Acyl-CoA dehydrogenase/oxidase, N-terminal domain"/>
    <property type="match status" value="1"/>
</dbReference>
<evidence type="ECO:0000256" key="3">
    <source>
        <dbReference type="ARBA" id="ARBA00022630"/>
    </source>
</evidence>
<feature type="domain" description="Acyl-CoA dehydrogenase/oxidase N-terminal" evidence="7">
    <location>
        <begin position="14"/>
        <end position="124"/>
    </location>
</feature>
<name>A0ABP5BQ34_9ACTN</name>
<feature type="domain" description="Acyl-CoA dehydrogenase/oxidase C-terminal" evidence="6">
    <location>
        <begin position="222"/>
        <end position="362"/>
    </location>
</feature>
<evidence type="ECO:0000256" key="4">
    <source>
        <dbReference type="ARBA" id="ARBA00022827"/>
    </source>
</evidence>
<dbReference type="Gene3D" id="2.40.110.10">
    <property type="entry name" value="Butyryl-CoA Dehydrogenase, subunit A, domain 2"/>
    <property type="match status" value="1"/>
</dbReference>
<keyword evidence="3" id="KW-0285">Flavoprotein</keyword>
<dbReference type="Pfam" id="PF00441">
    <property type="entry name" value="Acyl-CoA_dh_1"/>
    <property type="match status" value="1"/>
</dbReference>
<comment type="similarity">
    <text evidence="2">Belongs to the acyl-CoA dehydrogenase family.</text>
</comment>
<evidence type="ECO:0000256" key="2">
    <source>
        <dbReference type="ARBA" id="ARBA00009347"/>
    </source>
</evidence>
<comment type="cofactor">
    <cofactor evidence="1">
        <name>FAD</name>
        <dbReference type="ChEBI" id="CHEBI:57692"/>
    </cofactor>
</comment>
<evidence type="ECO:0000259" key="6">
    <source>
        <dbReference type="Pfam" id="PF00441"/>
    </source>
</evidence>
<protein>
    <submittedName>
        <fullName evidence="8">Acyl-CoA dehydrogenase family protein</fullName>
    </submittedName>
</protein>
<dbReference type="RefSeq" id="WP_344042083.1">
    <property type="nucleotide sequence ID" value="NZ_BAAAPB010000001.1"/>
</dbReference>
<evidence type="ECO:0000259" key="7">
    <source>
        <dbReference type="Pfam" id="PF02771"/>
    </source>
</evidence>
<dbReference type="PANTHER" id="PTHR43884">
    <property type="entry name" value="ACYL-COA DEHYDROGENASE"/>
    <property type="match status" value="1"/>
</dbReference>
<keyword evidence="4" id="KW-0274">FAD</keyword>
<dbReference type="SUPFAM" id="SSF47203">
    <property type="entry name" value="Acyl-CoA dehydrogenase C-terminal domain-like"/>
    <property type="match status" value="1"/>
</dbReference>
<reference evidence="9" key="1">
    <citation type="journal article" date="2019" name="Int. J. Syst. Evol. Microbiol.">
        <title>The Global Catalogue of Microorganisms (GCM) 10K type strain sequencing project: providing services to taxonomists for standard genome sequencing and annotation.</title>
        <authorList>
            <consortium name="The Broad Institute Genomics Platform"/>
            <consortium name="The Broad Institute Genome Sequencing Center for Infectious Disease"/>
            <person name="Wu L."/>
            <person name="Ma J."/>
        </authorList>
    </citation>
    <scope>NUCLEOTIDE SEQUENCE [LARGE SCALE GENOMIC DNA]</scope>
    <source>
        <strain evidence="9">JCM 15309</strain>
    </source>
</reference>
<comment type="caution">
    <text evidence="8">The sequence shown here is derived from an EMBL/GenBank/DDBJ whole genome shotgun (WGS) entry which is preliminary data.</text>
</comment>
<evidence type="ECO:0000256" key="1">
    <source>
        <dbReference type="ARBA" id="ARBA00001974"/>
    </source>
</evidence>
<dbReference type="EMBL" id="BAAAPB010000001">
    <property type="protein sequence ID" value="GAA1948851.1"/>
    <property type="molecule type" value="Genomic_DNA"/>
</dbReference>
<dbReference type="Pfam" id="PF02771">
    <property type="entry name" value="Acyl-CoA_dh_N"/>
    <property type="match status" value="1"/>
</dbReference>
<dbReference type="InterPro" id="IPR009100">
    <property type="entry name" value="AcylCoA_DH/oxidase_NM_dom_sf"/>
</dbReference>
<dbReference type="InterPro" id="IPR013786">
    <property type="entry name" value="AcylCoA_DH/ox_N"/>
</dbReference>
<dbReference type="SUPFAM" id="SSF56645">
    <property type="entry name" value="Acyl-CoA dehydrogenase NM domain-like"/>
    <property type="match status" value="1"/>
</dbReference>
<organism evidence="8 9">
    <name type="scientific">Nocardioides panacihumi</name>
    <dbReference type="NCBI Taxonomy" id="400774"/>
    <lineage>
        <taxon>Bacteria</taxon>
        <taxon>Bacillati</taxon>
        <taxon>Actinomycetota</taxon>
        <taxon>Actinomycetes</taxon>
        <taxon>Propionibacteriales</taxon>
        <taxon>Nocardioidaceae</taxon>
        <taxon>Nocardioides</taxon>
    </lineage>
</organism>
<evidence type="ECO:0000313" key="8">
    <source>
        <dbReference type="EMBL" id="GAA1948851.1"/>
    </source>
</evidence>